<organism evidence="8 9">
    <name type="scientific">Ruminobacter amylophilus</name>
    <dbReference type="NCBI Taxonomy" id="867"/>
    <lineage>
        <taxon>Bacteria</taxon>
        <taxon>Pseudomonadati</taxon>
        <taxon>Pseudomonadota</taxon>
        <taxon>Gammaproteobacteria</taxon>
        <taxon>Aeromonadales</taxon>
        <taxon>Succinivibrionaceae</taxon>
        <taxon>Ruminobacter</taxon>
    </lineage>
</organism>
<proteinExistence type="inferred from homology"/>
<feature type="region of interest" description="Disordered" evidence="7">
    <location>
        <begin position="57"/>
        <end position="92"/>
    </location>
</feature>
<keyword evidence="3 6" id="KW-0815">Transposition</keyword>
<evidence type="ECO:0000256" key="6">
    <source>
        <dbReference type="RuleBase" id="RU365089"/>
    </source>
</evidence>
<dbReference type="GO" id="GO:0004803">
    <property type="term" value="F:transposase activity"/>
    <property type="evidence" value="ECO:0007669"/>
    <property type="project" value="UniProtKB-UniRule"/>
</dbReference>
<accession>A0A662ZJH8</accession>
<dbReference type="NCBIfam" id="NF033543">
    <property type="entry name" value="transpos_IS256"/>
    <property type="match status" value="1"/>
</dbReference>
<evidence type="ECO:0000256" key="2">
    <source>
        <dbReference type="ARBA" id="ARBA00010961"/>
    </source>
</evidence>
<evidence type="ECO:0000256" key="4">
    <source>
        <dbReference type="ARBA" id="ARBA00023125"/>
    </source>
</evidence>
<comment type="similarity">
    <text evidence="2 6">Belongs to the transposase mutator family.</text>
</comment>
<keyword evidence="4 6" id="KW-0238">DNA-binding</keyword>
<dbReference type="OrthoDB" id="9793302at2"/>
<protein>
    <recommendedName>
        <fullName evidence="6">Mutator family transposase</fullName>
    </recommendedName>
</protein>
<dbReference type="Pfam" id="PF00872">
    <property type="entry name" value="Transposase_mut"/>
    <property type="match status" value="1"/>
</dbReference>
<keyword evidence="6" id="KW-0814">Transposable element</keyword>
<evidence type="ECO:0000313" key="9">
    <source>
        <dbReference type="Proteomes" id="UP000243745"/>
    </source>
</evidence>
<dbReference type="AlphaFoldDB" id="A0A662ZJH8"/>
<sequence>MAKKDIKRNPAAEKIADLILSNYDVQNAKDVNEALKDVFGPIFEKMLNAEMDAHLGYDKSSSEPKETENRRNGYGEKTIHGSFGETSISVPRDRDGSFKPVVVPKHQKDVSEIEGKVLAMYARGMSQRDISATIQDIYGFELSQDKISTITDAILNDVKEWLNRPLKPLYSFVFVDCIYVKMKNERGIVDNHAVYVLLGVDCEGFKEVLGLYISPTESKSTWMKIFDSIKARGVEDILFLSMDGVSGLEEGVHSIFPQTVVQRCIVHLIRNATKYIPSKYLKEFCADCKAMYGAINLESAEAAFESLKDKWGSDYPGAVKVWENNFNHVRQLYNYPADIRKVMYTTNAIESVNSSLRKVTKKGFFENENSVFKIFYLRITGELAKKWNNAKIQNWAKVLNQLSCLDETSTRIARYIR</sequence>
<keyword evidence="5 6" id="KW-0233">DNA recombination</keyword>
<dbReference type="Proteomes" id="UP000243745">
    <property type="component" value="Unassembled WGS sequence"/>
</dbReference>
<feature type="compositionally biased region" description="Basic and acidic residues" evidence="7">
    <location>
        <begin position="57"/>
        <end position="79"/>
    </location>
</feature>
<gene>
    <name evidence="8" type="ORF">SAMN02910344_02025</name>
</gene>
<dbReference type="RefSeq" id="WP_093143370.1">
    <property type="nucleotide sequence ID" value="NZ_FOXF01000053.1"/>
</dbReference>
<comment type="function">
    <text evidence="1 6">Required for the transposition of the insertion element.</text>
</comment>
<dbReference type="GO" id="GO:0003677">
    <property type="term" value="F:DNA binding"/>
    <property type="evidence" value="ECO:0007669"/>
    <property type="project" value="UniProtKB-UniRule"/>
</dbReference>
<reference evidence="8 9" key="1">
    <citation type="submission" date="2016-10" db="EMBL/GenBank/DDBJ databases">
        <authorList>
            <person name="Varghese N."/>
            <person name="Submissions S."/>
        </authorList>
    </citation>
    <scope>NUCLEOTIDE SEQUENCE [LARGE SCALE GENOMIC DNA]</scope>
    <source>
        <strain evidence="8 9">DSM 1361</strain>
    </source>
</reference>
<dbReference type="PANTHER" id="PTHR33217:SF8">
    <property type="entry name" value="MUTATOR FAMILY TRANSPOSASE"/>
    <property type="match status" value="1"/>
</dbReference>
<evidence type="ECO:0000313" key="8">
    <source>
        <dbReference type="EMBL" id="SFP67295.1"/>
    </source>
</evidence>
<name>A0A662ZJH8_9GAMM</name>
<evidence type="ECO:0000256" key="3">
    <source>
        <dbReference type="ARBA" id="ARBA00022578"/>
    </source>
</evidence>
<evidence type="ECO:0000256" key="5">
    <source>
        <dbReference type="ARBA" id="ARBA00023172"/>
    </source>
</evidence>
<keyword evidence="9" id="KW-1185">Reference proteome</keyword>
<evidence type="ECO:0000256" key="7">
    <source>
        <dbReference type="SAM" id="MobiDB-lite"/>
    </source>
</evidence>
<dbReference type="EMBL" id="FOXF01000053">
    <property type="protein sequence ID" value="SFP67295.1"/>
    <property type="molecule type" value="Genomic_DNA"/>
</dbReference>
<dbReference type="GO" id="GO:0006313">
    <property type="term" value="P:DNA transposition"/>
    <property type="evidence" value="ECO:0007669"/>
    <property type="project" value="UniProtKB-UniRule"/>
</dbReference>
<dbReference type="PANTHER" id="PTHR33217">
    <property type="entry name" value="TRANSPOSASE FOR INSERTION SEQUENCE ELEMENT IS1081"/>
    <property type="match status" value="1"/>
</dbReference>
<dbReference type="InterPro" id="IPR001207">
    <property type="entry name" value="Transposase_mutator"/>
</dbReference>
<evidence type="ECO:0000256" key="1">
    <source>
        <dbReference type="ARBA" id="ARBA00002190"/>
    </source>
</evidence>